<dbReference type="InterPro" id="IPR019721">
    <property type="entry name" value="NADH-UbQ_OxRdtase_su21_N"/>
</dbReference>
<proteinExistence type="predicted"/>
<dbReference type="Proteomes" id="UP001489004">
    <property type="component" value="Unassembled WGS sequence"/>
</dbReference>
<keyword evidence="1" id="KW-0472">Membrane</keyword>
<gene>
    <name evidence="3" type="ORF">WJX72_001543</name>
</gene>
<organism evidence="3 4">
    <name type="scientific">[Myrmecia] bisecta</name>
    <dbReference type="NCBI Taxonomy" id="41462"/>
    <lineage>
        <taxon>Eukaryota</taxon>
        <taxon>Viridiplantae</taxon>
        <taxon>Chlorophyta</taxon>
        <taxon>core chlorophytes</taxon>
        <taxon>Trebouxiophyceae</taxon>
        <taxon>Trebouxiales</taxon>
        <taxon>Trebouxiaceae</taxon>
        <taxon>Myrmecia</taxon>
    </lineage>
</organism>
<keyword evidence="1" id="KW-0812">Transmembrane</keyword>
<feature type="transmembrane region" description="Helical" evidence="1">
    <location>
        <begin position="29"/>
        <end position="47"/>
    </location>
</feature>
<evidence type="ECO:0000256" key="1">
    <source>
        <dbReference type="SAM" id="Phobius"/>
    </source>
</evidence>
<keyword evidence="4" id="KW-1185">Reference proteome</keyword>
<comment type="caution">
    <text evidence="3">The sequence shown here is derived from an EMBL/GenBank/DDBJ whole genome shotgun (WGS) entry which is preliminary data.</text>
</comment>
<dbReference type="PANTHER" id="PTHR34062:SF1">
    <property type="entry name" value="NADH-UBIQUINONE OXIDOREDUCTASE 21KDA SUBUNIT N-TERMINAL DOMAIN-CONTAINING PROTEIN"/>
    <property type="match status" value="1"/>
</dbReference>
<evidence type="ECO:0000259" key="2">
    <source>
        <dbReference type="Pfam" id="PF10785"/>
    </source>
</evidence>
<sequence>MIFDEPKYPVIDSAPGFWKTVGNFSLRDYALVAATTGVSLPFGYVTGRSAKMAVPSMYMAGAIGALAGVMLSYQNSSGRLMGFVPNDREVEAGLAKER</sequence>
<accession>A0AAW1Q751</accession>
<dbReference type="EMBL" id="JALJOR010000004">
    <property type="protein sequence ID" value="KAK9817746.1"/>
    <property type="molecule type" value="Genomic_DNA"/>
</dbReference>
<dbReference type="AlphaFoldDB" id="A0AAW1Q751"/>
<protein>
    <recommendedName>
        <fullName evidence="2">NADH-ubiquinone oxidoreductase 21kDa subunit N-terminal domain-containing protein</fullName>
    </recommendedName>
</protein>
<evidence type="ECO:0000313" key="4">
    <source>
        <dbReference type="Proteomes" id="UP001489004"/>
    </source>
</evidence>
<name>A0AAW1Q751_9CHLO</name>
<dbReference type="PANTHER" id="PTHR34062">
    <property type="entry name" value="OXIDOREDUCTASE 21 KDA SUBUNIT, PUTATIVE (AFU_ORTHOLOGUE AFUA_4G04750)-RELATED"/>
    <property type="match status" value="1"/>
</dbReference>
<feature type="domain" description="NADH-ubiquinone oxidoreductase 21kDa subunit N-terminal" evidence="2">
    <location>
        <begin position="6"/>
        <end position="84"/>
    </location>
</feature>
<evidence type="ECO:0000313" key="3">
    <source>
        <dbReference type="EMBL" id="KAK9817746.1"/>
    </source>
</evidence>
<feature type="transmembrane region" description="Helical" evidence="1">
    <location>
        <begin position="53"/>
        <end position="73"/>
    </location>
</feature>
<reference evidence="3 4" key="1">
    <citation type="journal article" date="2024" name="Nat. Commun.">
        <title>Phylogenomics reveals the evolutionary origins of lichenization in chlorophyte algae.</title>
        <authorList>
            <person name="Puginier C."/>
            <person name="Libourel C."/>
            <person name="Otte J."/>
            <person name="Skaloud P."/>
            <person name="Haon M."/>
            <person name="Grisel S."/>
            <person name="Petersen M."/>
            <person name="Berrin J.G."/>
            <person name="Delaux P.M."/>
            <person name="Dal Grande F."/>
            <person name="Keller J."/>
        </authorList>
    </citation>
    <scope>NUCLEOTIDE SEQUENCE [LARGE SCALE GENOMIC DNA]</scope>
    <source>
        <strain evidence="3 4">SAG 2043</strain>
    </source>
</reference>
<dbReference type="Pfam" id="PF10785">
    <property type="entry name" value="NADH-u_ox-rdase"/>
    <property type="match status" value="1"/>
</dbReference>
<keyword evidence="1" id="KW-1133">Transmembrane helix</keyword>
<dbReference type="InterPro" id="IPR053229">
    <property type="entry name" value="NADH-Q_oxidrdct_subunit"/>
</dbReference>